<evidence type="ECO:0000256" key="1">
    <source>
        <dbReference type="ARBA" id="ARBA00022490"/>
    </source>
</evidence>
<dbReference type="InterPro" id="IPR010074">
    <property type="entry name" value="PRibForGlyAmidine_synth_PurL"/>
</dbReference>
<dbReference type="Pfam" id="PF02769">
    <property type="entry name" value="AIRS_C"/>
    <property type="match status" value="2"/>
</dbReference>
<feature type="binding site" evidence="8">
    <location>
        <begin position="94"/>
        <end position="97"/>
    </location>
    <ligand>
        <name>substrate</name>
    </ligand>
</feature>
<comment type="caution">
    <text evidence="8">Lacks conserved residue(s) required for the propagation of feature annotation.</text>
</comment>
<dbReference type="NCBIfam" id="TIGR01736">
    <property type="entry name" value="FGAM_synth_II"/>
    <property type="match status" value="1"/>
</dbReference>
<feature type="domain" description="PurM-like N-terminal" evidence="9">
    <location>
        <begin position="74"/>
        <end position="188"/>
    </location>
</feature>
<evidence type="ECO:0000313" key="13">
    <source>
        <dbReference type="Proteomes" id="UP001597176"/>
    </source>
</evidence>
<comment type="catalytic activity">
    <reaction evidence="8">
        <text>N(2)-formyl-N(1)-(5-phospho-beta-D-ribosyl)glycinamide + L-glutamine + ATP + H2O = 2-formamido-N(1)-(5-O-phospho-beta-D-ribosyl)acetamidine + L-glutamate + ADP + phosphate + H(+)</text>
        <dbReference type="Rhea" id="RHEA:17129"/>
        <dbReference type="ChEBI" id="CHEBI:15377"/>
        <dbReference type="ChEBI" id="CHEBI:15378"/>
        <dbReference type="ChEBI" id="CHEBI:29985"/>
        <dbReference type="ChEBI" id="CHEBI:30616"/>
        <dbReference type="ChEBI" id="CHEBI:43474"/>
        <dbReference type="ChEBI" id="CHEBI:58359"/>
        <dbReference type="ChEBI" id="CHEBI:147286"/>
        <dbReference type="ChEBI" id="CHEBI:147287"/>
        <dbReference type="ChEBI" id="CHEBI:456216"/>
        <dbReference type="EC" id="6.3.5.3"/>
    </reaction>
</comment>
<feature type="binding site" evidence="8">
    <location>
        <position position="91"/>
    </location>
    <ligand>
        <name>ATP</name>
        <dbReference type="ChEBI" id="CHEBI:30616"/>
    </ligand>
</feature>
<comment type="subcellular location">
    <subcellularLocation>
        <location evidence="8">Cytoplasm</location>
    </subcellularLocation>
</comment>
<feature type="binding site" evidence="8">
    <location>
        <position position="116"/>
    </location>
    <ligand>
        <name>substrate</name>
    </ligand>
</feature>
<evidence type="ECO:0000256" key="2">
    <source>
        <dbReference type="ARBA" id="ARBA00022598"/>
    </source>
</evidence>
<feature type="domain" description="PurM-like C-terminal" evidence="10">
    <location>
        <begin position="202"/>
        <end position="355"/>
    </location>
</feature>
<sequence length="739" mass="77941">MFRNDVPITPELVRQHGLTPDEYERFRGLIDRDPTLTELGIVSAMWNEHCSYKSSRKHLRGLPTKAPWVIQGPGENAGVIDIGDGLACVFKMESHNHPSFIEPYQGAATGVGGILRDVFTMGARPIAALNALRFGSPDHPRTRHLVSGVVAGIGGYGNSFGVPTVGGAVGFHPRYDGNILVNAMAVGLARTDGIFYAAATGIGNPIVYLGSKTGRDGIHGASMASAEFDESSESKRPTVQVGDPFAEKLLLEACLELMASGAVIAIQDMGAAGLTCSAVEMGAKGDLGVELHIEKVPAREANMSAYEMMLSESQERMLMVLKPGMEAEAEAIFVKWGLDFAIIGHTTDTLRFVVKHDGVVMADLPIKELGDEAPLYDRPHIANTHQSVIAAADVPATIGHAEALKRLVGSPDLSSKRWVYEQYDHFIGGNTVQKPGGDAAIVRVEDGPKGLAMTADVTPRYCEADPVQGGRQAVAEAWRNITAVGAKPLAITDNLNFGNPEKPEVMGQLVGCLKGIGEACLALDFPVVSGNVSLYNETNGVGILPTPTIGGVGLLDDVTRHATISLKREGDMLVLVGATEGWLGQSVYLSVVSGREDGAPPPVDLAAERRNGDFVRGLIVSGLVDTVHDLSDGGLAVALAEMAIAGGIGATLPEAPEGLPVHAYLFGEDQARYLLSVAPENVGDLLYSANAQGIPALVVGLTGSRDLTLPGGETISVADLRKAHEDWLPNYMATRPAAA</sequence>
<dbReference type="PANTHER" id="PTHR43555">
    <property type="entry name" value="PHOSPHORIBOSYLFORMYLGLYCINAMIDINE SYNTHASE SUBUNIT PURL"/>
    <property type="match status" value="1"/>
</dbReference>
<evidence type="ECO:0000313" key="12">
    <source>
        <dbReference type="EMBL" id="MFD1302804.1"/>
    </source>
</evidence>
<dbReference type="CDD" id="cd02203">
    <property type="entry name" value="PurL_repeat1"/>
    <property type="match status" value="1"/>
</dbReference>
<dbReference type="InterPro" id="IPR036921">
    <property type="entry name" value="PurM-like_N_sf"/>
</dbReference>
<evidence type="ECO:0000259" key="10">
    <source>
        <dbReference type="Pfam" id="PF02769"/>
    </source>
</evidence>
<comment type="subunit">
    <text evidence="8">Monomer. Part of the FGAM synthase complex composed of 1 PurL, 1 PurQ and 2 PurS subunits.</text>
</comment>
<feature type="binding site" evidence="8">
    <location>
        <begin position="312"/>
        <end position="314"/>
    </location>
    <ligand>
        <name>substrate</name>
    </ligand>
</feature>
<dbReference type="Gene3D" id="3.30.1330.10">
    <property type="entry name" value="PurM-like, N-terminal domain"/>
    <property type="match status" value="2"/>
</dbReference>
<evidence type="ECO:0000259" key="9">
    <source>
        <dbReference type="Pfam" id="PF00586"/>
    </source>
</evidence>
<comment type="pathway">
    <text evidence="8">Purine metabolism; IMP biosynthesis via de novo pathway; 5-amino-1-(5-phospho-D-ribosyl)imidazole from N(2)-formyl-N(1)-(5-phospho-D-ribosyl)glycinamide: step 1/2.</text>
</comment>
<dbReference type="InterPro" id="IPR036676">
    <property type="entry name" value="PurM-like_C_sf"/>
</dbReference>
<feature type="binding site" evidence="8">
    <location>
        <position position="530"/>
    </location>
    <ligand>
        <name>ATP</name>
        <dbReference type="ChEBI" id="CHEBI:30616"/>
    </ligand>
</feature>
<feature type="domain" description="Phosphoribosylformylglycinamidine synthase linker" evidence="11">
    <location>
        <begin position="14"/>
        <end position="53"/>
    </location>
</feature>
<dbReference type="SUPFAM" id="SSF56042">
    <property type="entry name" value="PurM C-terminal domain-like"/>
    <property type="match status" value="2"/>
</dbReference>
<feature type="binding site" evidence="8">
    <location>
        <position position="52"/>
    </location>
    <ligand>
        <name>ATP</name>
        <dbReference type="ChEBI" id="CHEBI:30616"/>
    </ligand>
</feature>
<keyword evidence="13" id="KW-1185">Reference proteome</keyword>
<dbReference type="Proteomes" id="UP001597176">
    <property type="component" value="Unassembled WGS sequence"/>
</dbReference>
<keyword evidence="3 8" id="KW-0479">Metal-binding</keyword>
<feature type="domain" description="PurM-like N-terminal" evidence="9">
    <location>
        <begin position="436"/>
        <end position="554"/>
    </location>
</feature>
<dbReference type="Gene3D" id="3.90.650.10">
    <property type="entry name" value="PurM-like C-terminal domain"/>
    <property type="match status" value="2"/>
</dbReference>
<keyword evidence="5 8" id="KW-0658">Purine biosynthesis</keyword>
<evidence type="ECO:0000256" key="4">
    <source>
        <dbReference type="ARBA" id="ARBA00022741"/>
    </source>
</evidence>
<dbReference type="InterPro" id="IPR041609">
    <property type="entry name" value="PurL_linker"/>
</dbReference>
<dbReference type="Pfam" id="PF18072">
    <property type="entry name" value="FGAR-AT_linker"/>
    <property type="match status" value="1"/>
</dbReference>
<keyword evidence="4 8" id="KW-0547">Nucleotide-binding</keyword>
<feature type="binding site" evidence="8">
    <location>
        <position position="93"/>
    </location>
    <ligand>
        <name>Mg(2+)</name>
        <dbReference type="ChEBI" id="CHEBI:18420"/>
        <label>1</label>
    </ligand>
</feature>
<protein>
    <recommendedName>
        <fullName evidence="8">Phosphoribosylformylglycinamidine synthase subunit PurL</fullName>
        <shortName evidence="8">FGAM synthase</shortName>
        <ecNumber evidence="8">6.3.5.3</ecNumber>
    </recommendedName>
    <alternativeName>
        <fullName evidence="8">Formylglycinamide ribonucleotide amidotransferase subunit II</fullName>
        <shortName evidence="8">FGAR amidotransferase II</shortName>
        <shortName evidence="8">FGAR-AT II</shortName>
    </alternativeName>
    <alternativeName>
        <fullName evidence="8">Glutamine amidotransferase PurL</fullName>
    </alternativeName>
    <alternativeName>
        <fullName evidence="8">Phosphoribosylformylglycinamidine synthase subunit II</fullName>
    </alternativeName>
</protein>
<feature type="binding site" evidence="8">
    <location>
        <position position="268"/>
    </location>
    <ligand>
        <name>Mg(2+)</name>
        <dbReference type="ChEBI" id="CHEBI:18420"/>
        <label>2</label>
    </ligand>
</feature>
<dbReference type="NCBIfam" id="NF002290">
    <property type="entry name" value="PRK01213.1"/>
    <property type="match status" value="1"/>
</dbReference>
<dbReference type="InterPro" id="IPR010918">
    <property type="entry name" value="PurM-like_C_dom"/>
</dbReference>
<dbReference type="InterPro" id="IPR016188">
    <property type="entry name" value="PurM-like_N"/>
</dbReference>
<gene>
    <name evidence="8 12" type="primary">purL</name>
    <name evidence="12" type="ORF">ACFQ4G_14615</name>
</gene>
<feature type="binding site" evidence="8">
    <location>
        <position position="240"/>
    </location>
    <ligand>
        <name>substrate</name>
    </ligand>
</feature>
<dbReference type="SUPFAM" id="SSF55326">
    <property type="entry name" value="PurM N-terminal domain-like"/>
    <property type="match status" value="2"/>
</dbReference>
<dbReference type="CDD" id="cd02204">
    <property type="entry name" value="PurL_repeat2"/>
    <property type="match status" value="1"/>
</dbReference>
<dbReference type="PIRSF" id="PIRSF001587">
    <property type="entry name" value="FGAM_synthase_II"/>
    <property type="match status" value="1"/>
</dbReference>
<feature type="binding site" evidence="8">
    <location>
        <position position="533"/>
    </location>
    <ligand>
        <name>substrate</name>
    </ligand>
</feature>
<comment type="caution">
    <text evidence="12">The sequence shown here is derived from an EMBL/GenBank/DDBJ whole genome shotgun (WGS) entry which is preliminary data.</text>
</comment>
<keyword evidence="6 8" id="KW-0067">ATP-binding</keyword>
<dbReference type="Pfam" id="PF00586">
    <property type="entry name" value="AIRS"/>
    <property type="match status" value="2"/>
</dbReference>
<keyword evidence="7 8" id="KW-0460">Magnesium</keyword>
<dbReference type="EMBL" id="JBHTND010000019">
    <property type="protein sequence ID" value="MFD1302804.1"/>
    <property type="molecule type" value="Genomic_DNA"/>
</dbReference>
<evidence type="ECO:0000259" key="11">
    <source>
        <dbReference type="Pfam" id="PF18072"/>
    </source>
</evidence>
<dbReference type="EC" id="6.3.5.3" evidence="8"/>
<feature type="binding site" evidence="8">
    <location>
        <position position="493"/>
    </location>
    <ligand>
        <name>ATP</name>
        <dbReference type="ChEBI" id="CHEBI:30616"/>
    </ligand>
</feature>
<accession>A0ABW3WZN6</accession>
<comment type="similarity">
    <text evidence="8">Belongs to the FGAMS family.</text>
</comment>
<feature type="active site" description="Proton acceptor" evidence="8">
    <location>
        <position position="95"/>
    </location>
</feature>
<proteinExistence type="inferred from homology"/>
<dbReference type="RefSeq" id="WP_238204449.1">
    <property type="nucleotide sequence ID" value="NZ_JBHTND010000019.1"/>
</dbReference>
<comment type="function">
    <text evidence="8">Part of the phosphoribosylformylglycinamidine synthase complex involved in the purines biosynthetic pathway. Catalyzes the ATP-dependent conversion of formylglycinamide ribonucleotide (FGAR) and glutamine to yield formylglycinamidine ribonucleotide (FGAM) and glutamate. The FGAM synthase complex is composed of three subunits. PurQ produces an ammonia molecule by converting glutamine to glutamate. PurL transfers the ammonia molecule to FGAR to form FGAM in an ATP-dependent manner. PurS interacts with PurQ and PurL and is thought to assist in the transfer of the ammonia molecule from PurQ to PurL.</text>
</comment>
<evidence type="ECO:0000256" key="5">
    <source>
        <dbReference type="ARBA" id="ARBA00022755"/>
    </source>
</evidence>
<feature type="active site" evidence="8">
    <location>
        <position position="49"/>
    </location>
</feature>
<reference evidence="13" key="1">
    <citation type="journal article" date="2019" name="Int. J. Syst. Evol. Microbiol.">
        <title>The Global Catalogue of Microorganisms (GCM) 10K type strain sequencing project: providing services to taxonomists for standard genome sequencing and annotation.</title>
        <authorList>
            <consortium name="The Broad Institute Genomics Platform"/>
            <consortium name="The Broad Institute Genome Sequencing Center for Infectious Disease"/>
            <person name="Wu L."/>
            <person name="Ma J."/>
        </authorList>
    </citation>
    <scope>NUCLEOTIDE SEQUENCE [LARGE SCALE GENOMIC DNA]</scope>
    <source>
        <strain evidence="13">CCUG 56108</strain>
    </source>
</reference>
<feature type="domain" description="PurM-like C-terminal" evidence="10">
    <location>
        <begin position="568"/>
        <end position="702"/>
    </location>
</feature>
<keyword evidence="2 8" id="KW-0436">Ligase</keyword>
<evidence type="ECO:0000256" key="8">
    <source>
        <dbReference type="HAMAP-Rule" id="MF_00420"/>
    </source>
</evidence>
<dbReference type="PANTHER" id="PTHR43555:SF1">
    <property type="entry name" value="PHOSPHORIBOSYLFORMYLGLYCINAMIDINE SYNTHASE SUBUNIT PURL"/>
    <property type="match status" value="1"/>
</dbReference>
<dbReference type="HAMAP" id="MF_00420">
    <property type="entry name" value="PurL_2"/>
    <property type="match status" value="1"/>
</dbReference>
<keyword evidence="1 8" id="KW-0963">Cytoplasm</keyword>
<organism evidence="12 13">
    <name type="scientific">Methylobacterium marchantiae</name>
    <dbReference type="NCBI Taxonomy" id="600331"/>
    <lineage>
        <taxon>Bacteria</taxon>
        <taxon>Pseudomonadati</taxon>
        <taxon>Pseudomonadota</taxon>
        <taxon>Alphaproteobacteria</taxon>
        <taxon>Hyphomicrobiales</taxon>
        <taxon>Methylobacteriaceae</taxon>
        <taxon>Methylobacterium</taxon>
    </lineage>
</organism>
<name>A0ABW3WZN6_9HYPH</name>
<feature type="binding site" evidence="8">
    <location>
        <position position="531"/>
    </location>
    <ligand>
        <name>Mg(2+)</name>
        <dbReference type="ChEBI" id="CHEBI:18420"/>
        <label>1</label>
    </ligand>
</feature>
<dbReference type="GO" id="GO:0004642">
    <property type="term" value="F:phosphoribosylformylglycinamidine synthase activity"/>
    <property type="evidence" value="ECO:0007669"/>
    <property type="project" value="UniProtKB-EC"/>
</dbReference>
<feature type="binding site" evidence="8">
    <location>
        <position position="117"/>
    </location>
    <ligand>
        <name>Mg(2+)</name>
        <dbReference type="ChEBI" id="CHEBI:18420"/>
        <label>2</label>
    </ligand>
</feature>
<evidence type="ECO:0000256" key="6">
    <source>
        <dbReference type="ARBA" id="ARBA00022840"/>
    </source>
</evidence>
<evidence type="ECO:0000256" key="7">
    <source>
        <dbReference type="ARBA" id="ARBA00022842"/>
    </source>
</evidence>
<evidence type="ECO:0000256" key="3">
    <source>
        <dbReference type="ARBA" id="ARBA00022723"/>
    </source>
</evidence>